<dbReference type="AlphaFoldDB" id="A0A3P3Q2S5"/>
<dbReference type="EMBL" id="RRCM01000001">
    <property type="protein sequence ID" value="RRJ15537.1"/>
    <property type="molecule type" value="Genomic_DNA"/>
</dbReference>
<dbReference type="InterPro" id="IPR008567">
    <property type="entry name" value="BKACE"/>
</dbReference>
<keyword evidence="2" id="KW-1185">Reference proteome</keyword>
<dbReference type="RefSeq" id="WP_124950333.1">
    <property type="nucleotide sequence ID" value="NZ_RRCM01000001.1"/>
</dbReference>
<evidence type="ECO:0008006" key="3">
    <source>
        <dbReference type="Google" id="ProtNLM"/>
    </source>
</evidence>
<proteinExistence type="predicted"/>
<dbReference type="Pfam" id="PF05853">
    <property type="entry name" value="BKACE"/>
    <property type="match status" value="1"/>
</dbReference>
<sequence>MQICKEAYDAKFGENVDFVERTKRIIKEFGKEVATPDEARRILGLK</sequence>
<dbReference type="Gene3D" id="3.20.20.70">
    <property type="entry name" value="Aldolase class I"/>
    <property type="match status" value="1"/>
</dbReference>
<dbReference type="Proteomes" id="UP000276982">
    <property type="component" value="Unassembled WGS sequence"/>
</dbReference>
<reference evidence="1 2" key="1">
    <citation type="submission" date="2018-11" db="EMBL/GenBank/DDBJ databases">
        <title>Genome sequencing of Lachnoanaerobaculum orale DSM 24553T.</title>
        <authorList>
            <person name="Kook J.-K."/>
            <person name="Park S.-N."/>
            <person name="Lim Y.K."/>
        </authorList>
    </citation>
    <scope>NUCLEOTIDE SEQUENCE [LARGE SCALE GENOMIC DNA]</scope>
    <source>
        <strain evidence="1 2">DSM 24553</strain>
    </source>
</reference>
<protein>
    <recommendedName>
        <fullName evidence="3">3-keto-5-aminohexanoate cleavage protein</fullName>
    </recommendedName>
</protein>
<accession>A0A3P3Q2S5</accession>
<evidence type="ECO:0000313" key="2">
    <source>
        <dbReference type="Proteomes" id="UP000276982"/>
    </source>
</evidence>
<evidence type="ECO:0000313" key="1">
    <source>
        <dbReference type="EMBL" id="RRJ15537.1"/>
    </source>
</evidence>
<dbReference type="GO" id="GO:0043720">
    <property type="term" value="F:3-keto-5-aminohexanoate cleavage activity"/>
    <property type="evidence" value="ECO:0007669"/>
    <property type="project" value="InterPro"/>
</dbReference>
<organism evidence="1 2">
    <name type="scientific">Lachnoanaerobaculum orale</name>
    <dbReference type="NCBI Taxonomy" id="979627"/>
    <lineage>
        <taxon>Bacteria</taxon>
        <taxon>Bacillati</taxon>
        <taxon>Bacillota</taxon>
        <taxon>Clostridia</taxon>
        <taxon>Lachnospirales</taxon>
        <taxon>Lachnospiraceae</taxon>
        <taxon>Lachnoanaerobaculum</taxon>
    </lineage>
</organism>
<gene>
    <name evidence="1" type="ORF">EHW90_00390</name>
</gene>
<name>A0A3P3Q2S5_9FIRM</name>
<dbReference type="InterPro" id="IPR013785">
    <property type="entry name" value="Aldolase_TIM"/>
</dbReference>
<comment type="caution">
    <text evidence="1">The sequence shown here is derived from an EMBL/GenBank/DDBJ whole genome shotgun (WGS) entry which is preliminary data.</text>
</comment>